<dbReference type="OrthoDB" id="907479at2759"/>
<evidence type="ECO:0000256" key="12">
    <source>
        <dbReference type="ARBA" id="ARBA00051575"/>
    </source>
</evidence>
<feature type="transmembrane region" description="Helical" evidence="13">
    <location>
        <begin position="128"/>
        <end position="147"/>
    </location>
</feature>
<dbReference type="Proteomes" id="UP000626092">
    <property type="component" value="Unassembled WGS sequence"/>
</dbReference>
<dbReference type="Gene3D" id="1.20.120.1770">
    <property type="match status" value="1"/>
</dbReference>
<evidence type="ECO:0000256" key="2">
    <source>
        <dbReference type="ARBA" id="ARBA00004141"/>
    </source>
</evidence>
<comment type="caution">
    <text evidence="15">The sequence shown here is derived from an EMBL/GenBank/DDBJ whole genome shotgun (WGS) entry which is preliminary data.</text>
</comment>
<dbReference type="GO" id="GO:0016020">
    <property type="term" value="C:membrane"/>
    <property type="evidence" value="ECO:0007669"/>
    <property type="project" value="UniProtKB-SubCell"/>
</dbReference>
<name>A0A834H5C2_RHOSS</name>
<evidence type="ECO:0000256" key="7">
    <source>
        <dbReference type="ARBA" id="ARBA00022982"/>
    </source>
</evidence>
<evidence type="ECO:0000256" key="4">
    <source>
        <dbReference type="ARBA" id="ARBA00022617"/>
    </source>
</evidence>
<sequence>MDSFERGRYKRTASGITALAHLLGVLAILLVLVWLLHFREGIYYDSGNPDRVFNVHPFLMVYGFVFFAGEAIMAYKTVAAERKVQKFAHMVLHFIATVLGIVGLFAAFKYHNMLSVKHMTSLHSWIEMGTICFYILQWLFGLSVFWLPSASNSTRARALPWHICGGRALLYMAIISALTGLMQKESLQQLGWNGELRLINFTGLAILLFGIAVDFSIGLAHYV</sequence>
<feature type="transmembrane region" description="Helical" evidence="13">
    <location>
        <begin position="12"/>
        <end position="35"/>
    </location>
</feature>
<evidence type="ECO:0000313" key="16">
    <source>
        <dbReference type="Proteomes" id="UP000626092"/>
    </source>
</evidence>
<evidence type="ECO:0000256" key="1">
    <source>
        <dbReference type="ARBA" id="ARBA00001970"/>
    </source>
</evidence>
<reference evidence="15" key="1">
    <citation type="submission" date="2019-11" db="EMBL/GenBank/DDBJ databases">
        <authorList>
            <person name="Liu Y."/>
            <person name="Hou J."/>
            <person name="Li T.-Q."/>
            <person name="Guan C.-H."/>
            <person name="Wu X."/>
            <person name="Wu H.-Z."/>
            <person name="Ling F."/>
            <person name="Zhang R."/>
            <person name="Shi X.-G."/>
            <person name="Ren J.-P."/>
            <person name="Chen E.-F."/>
            <person name="Sun J.-M."/>
        </authorList>
    </citation>
    <scope>NUCLEOTIDE SEQUENCE</scope>
    <source>
        <strain evidence="15">Adult_tree_wgs_1</strain>
        <tissue evidence="15">Leaves</tissue>
    </source>
</reference>
<dbReference type="AlphaFoldDB" id="A0A834H5C2"/>
<dbReference type="PANTHER" id="PTHR10106">
    <property type="entry name" value="CYTOCHROME B561-RELATED"/>
    <property type="match status" value="1"/>
</dbReference>
<dbReference type="EC" id="7.2.1.3" evidence="11"/>
<organism evidence="15 16">
    <name type="scientific">Rhododendron simsii</name>
    <name type="common">Sims's rhododendron</name>
    <dbReference type="NCBI Taxonomy" id="118357"/>
    <lineage>
        <taxon>Eukaryota</taxon>
        <taxon>Viridiplantae</taxon>
        <taxon>Streptophyta</taxon>
        <taxon>Embryophyta</taxon>
        <taxon>Tracheophyta</taxon>
        <taxon>Spermatophyta</taxon>
        <taxon>Magnoliopsida</taxon>
        <taxon>eudicotyledons</taxon>
        <taxon>Gunneridae</taxon>
        <taxon>Pentapetalae</taxon>
        <taxon>asterids</taxon>
        <taxon>Ericales</taxon>
        <taxon>Ericaceae</taxon>
        <taxon>Ericoideae</taxon>
        <taxon>Rhodoreae</taxon>
        <taxon>Rhododendron</taxon>
    </lineage>
</organism>
<dbReference type="SMART" id="SM00665">
    <property type="entry name" value="B561"/>
    <property type="match status" value="1"/>
</dbReference>
<dbReference type="GO" id="GO:0140571">
    <property type="term" value="F:transmembrane ascorbate ferrireductase activity"/>
    <property type="evidence" value="ECO:0007669"/>
    <property type="project" value="UniProtKB-EC"/>
</dbReference>
<feature type="domain" description="Cytochrome b561" evidence="14">
    <location>
        <begin position="19"/>
        <end position="218"/>
    </location>
</feature>
<evidence type="ECO:0000256" key="8">
    <source>
        <dbReference type="ARBA" id="ARBA00022989"/>
    </source>
</evidence>
<keyword evidence="9" id="KW-0408">Iron</keyword>
<protein>
    <recommendedName>
        <fullName evidence="11">ascorbate ferrireductase (transmembrane)</fullName>
        <ecNumber evidence="11">7.2.1.3</ecNumber>
    </recommendedName>
</protein>
<dbReference type="InterPro" id="IPR006593">
    <property type="entry name" value="Cyt_b561/ferric_Rdtase_TM"/>
</dbReference>
<comment type="catalytic activity">
    <reaction evidence="12">
        <text>Fe(3+)(out) + L-ascorbate(in) = monodehydro-L-ascorbate radical(in) + Fe(2+)(out) + H(+)</text>
        <dbReference type="Rhea" id="RHEA:30403"/>
        <dbReference type="ChEBI" id="CHEBI:15378"/>
        <dbReference type="ChEBI" id="CHEBI:29033"/>
        <dbReference type="ChEBI" id="CHEBI:29034"/>
        <dbReference type="ChEBI" id="CHEBI:38290"/>
        <dbReference type="ChEBI" id="CHEBI:59513"/>
        <dbReference type="EC" id="7.2.1.3"/>
    </reaction>
</comment>
<keyword evidence="7" id="KW-0249">Electron transport</keyword>
<keyword evidence="5 13" id="KW-0812">Transmembrane</keyword>
<keyword evidence="8 13" id="KW-1133">Transmembrane helix</keyword>
<dbReference type="FunFam" id="1.20.120.1770:FF:000001">
    <property type="entry name" value="Cytochrome b reductase 1"/>
    <property type="match status" value="1"/>
</dbReference>
<dbReference type="Pfam" id="PF03188">
    <property type="entry name" value="Cytochrom_B561"/>
    <property type="match status" value="1"/>
</dbReference>
<dbReference type="InterPro" id="IPR043205">
    <property type="entry name" value="CYB561/CYBRD1-like"/>
</dbReference>
<keyword evidence="6" id="KW-0479">Metal-binding</keyword>
<comment type="cofactor">
    <cofactor evidence="1">
        <name>heme b</name>
        <dbReference type="ChEBI" id="CHEBI:60344"/>
    </cofactor>
</comment>
<evidence type="ECO:0000256" key="10">
    <source>
        <dbReference type="ARBA" id="ARBA00023136"/>
    </source>
</evidence>
<evidence type="ECO:0000256" key="5">
    <source>
        <dbReference type="ARBA" id="ARBA00022692"/>
    </source>
</evidence>
<evidence type="ECO:0000256" key="9">
    <source>
        <dbReference type="ARBA" id="ARBA00023004"/>
    </source>
</evidence>
<dbReference type="EMBL" id="WJXA01000004">
    <property type="protein sequence ID" value="KAF7145864.1"/>
    <property type="molecule type" value="Genomic_DNA"/>
</dbReference>
<dbReference type="PANTHER" id="PTHR10106:SF15">
    <property type="entry name" value="TRANSMEMBRANE ASCORBATE FERRIREDUCTASE 3-RELATED"/>
    <property type="match status" value="1"/>
</dbReference>
<keyword evidence="3" id="KW-0813">Transport</keyword>
<feature type="transmembrane region" description="Helical" evidence="13">
    <location>
        <begin position="55"/>
        <end position="75"/>
    </location>
</feature>
<gene>
    <name evidence="15" type="ORF">RHSIM_Rhsim04G0170000</name>
</gene>
<evidence type="ECO:0000259" key="14">
    <source>
        <dbReference type="PROSITE" id="PS50939"/>
    </source>
</evidence>
<dbReference type="GO" id="GO:0046872">
    <property type="term" value="F:metal ion binding"/>
    <property type="evidence" value="ECO:0007669"/>
    <property type="project" value="UniProtKB-KW"/>
</dbReference>
<evidence type="ECO:0000256" key="11">
    <source>
        <dbReference type="ARBA" id="ARBA00024225"/>
    </source>
</evidence>
<evidence type="ECO:0000256" key="6">
    <source>
        <dbReference type="ARBA" id="ARBA00022723"/>
    </source>
</evidence>
<evidence type="ECO:0000256" key="13">
    <source>
        <dbReference type="SAM" id="Phobius"/>
    </source>
</evidence>
<dbReference type="PROSITE" id="PS50939">
    <property type="entry name" value="CYTOCHROME_B561"/>
    <property type="match status" value="1"/>
</dbReference>
<feature type="transmembrane region" description="Helical" evidence="13">
    <location>
        <begin position="87"/>
        <end position="108"/>
    </location>
</feature>
<feature type="transmembrane region" description="Helical" evidence="13">
    <location>
        <begin position="198"/>
        <end position="220"/>
    </location>
</feature>
<keyword evidence="16" id="KW-1185">Reference proteome</keyword>
<accession>A0A834H5C2</accession>
<keyword evidence="4" id="KW-0349">Heme</keyword>
<feature type="transmembrane region" description="Helical" evidence="13">
    <location>
        <begin position="159"/>
        <end position="178"/>
    </location>
</feature>
<comment type="subcellular location">
    <subcellularLocation>
        <location evidence="2">Membrane</location>
        <topology evidence="2">Multi-pass membrane protein</topology>
    </subcellularLocation>
</comment>
<keyword evidence="10 13" id="KW-0472">Membrane</keyword>
<dbReference type="CDD" id="cd08766">
    <property type="entry name" value="Cyt_b561_ACYB-1_like"/>
    <property type="match status" value="1"/>
</dbReference>
<proteinExistence type="predicted"/>
<evidence type="ECO:0000256" key="3">
    <source>
        <dbReference type="ARBA" id="ARBA00022448"/>
    </source>
</evidence>
<evidence type="ECO:0000313" key="15">
    <source>
        <dbReference type="EMBL" id="KAF7145864.1"/>
    </source>
</evidence>